<dbReference type="PANTHER" id="PTHR11461">
    <property type="entry name" value="SERINE PROTEASE INHIBITOR, SERPIN"/>
    <property type="match status" value="1"/>
</dbReference>
<sequence>MCRMFPEGAKAVKRSVSMVIVFLFMSMCLAANAANSVNLFGLDLYRVLAGRQGNIFFSPFSISTALAMTYLGADGNTALQMKQVLHFEDEGLHESFSELIASLNKPSEAYKLITANALWVQKNYPLLETFLRDIDRYYRAPVNTVDFVSDLDNSIRKVNEWIEEKTAGKIKNMLTRDDVDSLTRLILTNAIYFKGRWKIPFDEKLTKKDFFYVNETTKVEVDMMELTEKFEYYEDDQVQVLKLPYAGSSLSMVIVLPRVSVKLIELEKDLTKERIEGWLKNLSERRVQLFLPRFKILERIAMRETLMKMGMVDAFTDRADFSKIDGTHMLKIQNVIHQAFVEVNEEGTEAAAATAVIMGIKMAMPVMPVIFRADRPFMFFIQEETSNTILFMGRLQKP</sequence>
<evidence type="ECO:0000256" key="1">
    <source>
        <dbReference type="RuleBase" id="RU000411"/>
    </source>
</evidence>
<feature type="domain" description="Serpin" evidence="3">
    <location>
        <begin position="42"/>
        <end position="398"/>
    </location>
</feature>
<dbReference type="InterPro" id="IPR042185">
    <property type="entry name" value="Serpin_sf_2"/>
</dbReference>
<dbReference type="InterPro" id="IPR042178">
    <property type="entry name" value="Serpin_sf_1"/>
</dbReference>
<dbReference type="InterPro" id="IPR023795">
    <property type="entry name" value="Serpin_CS"/>
</dbReference>
<reference evidence="4" key="1">
    <citation type="journal article" date="2020" name="mSystems">
        <title>Genome- and Community-Level Interaction Insights into Carbon Utilization and Element Cycling Functions of Hydrothermarchaeota in Hydrothermal Sediment.</title>
        <authorList>
            <person name="Zhou Z."/>
            <person name="Liu Y."/>
            <person name="Xu W."/>
            <person name="Pan J."/>
            <person name="Luo Z.H."/>
            <person name="Li M."/>
        </authorList>
    </citation>
    <scope>NUCLEOTIDE SEQUENCE [LARGE SCALE GENOMIC DNA]</scope>
    <source>
        <strain evidence="4">SpSt-86</strain>
    </source>
</reference>
<dbReference type="EMBL" id="DTKQ01000018">
    <property type="protein sequence ID" value="HGZ78831.1"/>
    <property type="molecule type" value="Genomic_DNA"/>
</dbReference>
<feature type="signal peptide" evidence="2">
    <location>
        <begin position="1"/>
        <end position="33"/>
    </location>
</feature>
<dbReference type="InterPro" id="IPR023796">
    <property type="entry name" value="Serpin_dom"/>
</dbReference>
<gene>
    <name evidence="4" type="ORF">ENW55_02465</name>
</gene>
<dbReference type="InterPro" id="IPR000215">
    <property type="entry name" value="Serpin_fam"/>
</dbReference>
<comment type="similarity">
    <text evidence="1">Belongs to the serpin family.</text>
</comment>
<dbReference type="InterPro" id="IPR036186">
    <property type="entry name" value="Serpin_sf"/>
</dbReference>
<dbReference type="PANTHER" id="PTHR11461:SF211">
    <property type="entry name" value="GH10112P-RELATED"/>
    <property type="match status" value="1"/>
</dbReference>
<feature type="chain" id="PRO_5032986144" evidence="2">
    <location>
        <begin position="34"/>
        <end position="398"/>
    </location>
</feature>
<dbReference type="SUPFAM" id="SSF56574">
    <property type="entry name" value="Serpins"/>
    <property type="match status" value="1"/>
</dbReference>
<organism evidence="4">
    <name type="scientific">Pseudothermotoga hypogea</name>
    <dbReference type="NCBI Taxonomy" id="57487"/>
    <lineage>
        <taxon>Bacteria</taxon>
        <taxon>Thermotogati</taxon>
        <taxon>Thermotogota</taxon>
        <taxon>Thermotogae</taxon>
        <taxon>Thermotogales</taxon>
        <taxon>Thermotogaceae</taxon>
        <taxon>Pseudothermotoga</taxon>
    </lineage>
</organism>
<dbReference type="FunFam" id="3.30.497.10:FF:000001">
    <property type="entry name" value="Serine protease inhibitor"/>
    <property type="match status" value="1"/>
</dbReference>
<evidence type="ECO:0000313" key="4">
    <source>
        <dbReference type="EMBL" id="HGZ78831.1"/>
    </source>
</evidence>
<dbReference type="Pfam" id="PF00079">
    <property type="entry name" value="Serpin"/>
    <property type="match status" value="1"/>
</dbReference>
<proteinExistence type="inferred from homology"/>
<dbReference type="PROSITE" id="PS00284">
    <property type="entry name" value="SERPIN"/>
    <property type="match status" value="1"/>
</dbReference>
<dbReference type="SMART" id="SM00093">
    <property type="entry name" value="SERPIN"/>
    <property type="match status" value="1"/>
</dbReference>
<dbReference type="Gene3D" id="3.30.497.10">
    <property type="entry name" value="Antithrombin, subunit I, domain 2"/>
    <property type="match status" value="1"/>
</dbReference>
<dbReference type="Gene3D" id="2.30.39.10">
    <property type="entry name" value="Alpha-1-antitrypsin, domain 1"/>
    <property type="match status" value="1"/>
</dbReference>
<dbReference type="CDD" id="cd19590">
    <property type="entry name" value="serpin_thermopin-like"/>
    <property type="match status" value="1"/>
</dbReference>
<name>A0A832I5E1_9THEM</name>
<comment type="caution">
    <text evidence="4">The sequence shown here is derived from an EMBL/GenBank/DDBJ whole genome shotgun (WGS) entry which is preliminary data.</text>
</comment>
<accession>A0A832I5E1</accession>
<keyword evidence="2" id="KW-0732">Signal</keyword>
<evidence type="ECO:0000256" key="2">
    <source>
        <dbReference type="SAM" id="SignalP"/>
    </source>
</evidence>
<protein>
    <submittedName>
        <fullName evidence="4">Serpin family protein</fullName>
    </submittedName>
</protein>
<dbReference type="AlphaFoldDB" id="A0A832I5E1"/>
<dbReference type="GO" id="GO:0005615">
    <property type="term" value="C:extracellular space"/>
    <property type="evidence" value="ECO:0007669"/>
    <property type="project" value="InterPro"/>
</dbReference>
<evidence type="ECO:0000259" key="3">
    <source>
        <dbReference type="SMART" id="SM00093"/>
    </source>
</evidence>
<dbReference type="GO" id="GO:0004867">
    <property type="term" value="F:serine-type endopeptidase inhibitor activity"/>
    <property type="evidence" value="ECO:0007669"/>
    <property type="project" value="InterPro"/>
</dbReference>